<dbReference type="InParanoid" id="Q0F3M9"/>
<evidence type="ECO:0000259" key="7">
    <source>
        <dbReference type="Pfam" id="PF02272"/>
    </source>
</evidence>
<evidence type="ECO:0000259" key="6">
    <source>
        <dbReference type="Pfam" id="PF01368"/>
    </source>
</evidence>
<feature type="domain" description="RecJ OB" evidence="8">
    <location>
        <begin position="456"/>
        <end position="560"/>
    </location>
</feature>
<protein>
    <recommendedName>
        <fullName evidence="2">Single-stranded-DNA-specific exonuclease RecJ</fullName>
    </recommendedName>
</protein>
<evidence type="ECO:0000259" key="8">
    <source>
        <dbReference type="Pfam" id="PF17768"/>
    </source>
</evidence>
<dbReference type="Pfam" id="PF17768">
    <property type="entry name" value="RecJ_OB"/>
    <property type="match status" value="1"/>
</dbReference>
<reference evidence="9 10" key="1">
    <citation type="submission" date="2006-09" db="EMBL/GenBank/DDBJ databases">
        <authorList>
            <person name="Emerson D."/>
            <person name="Ferriera S."/>
            <person name="Johnson J."/>
            <person name="Kravitz S."/>
            <person name="Halpern A."/>
            <person name="Remington K."/>
            <person name="Beeson K."/>
            <person name="Tran B."/>
            <person name="Rogers Y.-H."/>
            <person name="Friedman R."/>
            <person name="Venter J.C."/>
        </authorList>
    </citation>
    <scope>NUCLEOTIDE SEQUENCE [LARGE SCALE GENOMIC DNA]</scope>
    <source>
        <strain evidence="9 10">PV-1</strain>
    </source>
</reference>
<gene>
    <name evidence="9" type="ORF">SPV1_03808</name>
</gene>
<keyword evidence="4" id="KW-0378">Hydrolase</keyword>
<dbReference type="InterPro" id="IPR004610">
    <property type="entry name" value="RecJ"/>
</dbReference>
<evidence type="ECO:0000256" key="2">
    <source>
        <dbReference type="ARBA" id="ARBA00019841"/>
    </source>
</evidence>
<dbReference type="Pfam" id="PF01368">
    <property type="entry name" value="DHH"/>
    <property type="match status" value="1"/>
</dbReference>
<dbReference type="RefSeq" id="WP_009851058.1">
    <property type="nucleotide sequence ID" value="NZ_DS022295.1"/>
</dbReference>
<evidence type="ECO:0000256" key="5">
    <source>
        <dbReference type="ARBA" id="ARBA00022839"/>
    </source>
</evidence>
<dbReference type="AlphaFoldDB" id="Q0F3M9"/>
<keyword evidence="3" id="KW-0540">Nuclease</keyword>
<evidence type="ECO:0000313" key="9">
    <source>
        <dbReference type="EMBL" id="EAU55912.1"/>
    </source>
</evidence>
<dbReference type="SUPFAM" id="SSF64182">
    <property type="entry name" value="DHH phosphoesterases"/>
    <property type="match status" value="1"/>
</dbReference>
<dbReference type="InterPro" id="IPR051673">
    <property type="entry name" value="SSDNA_exonuclease_RecJ"/>
</dbReference>
<dbReference type="Gene3D" id="3.90.1640.30">
    <property type="match status" value="1"/>
</dbReference>
<keyword evidence="5 9" id="KW-0269">Exonuclease</keyword>
<organism evidence="9 10">
    <name type="scientific">Mariprofundus ferrooxydans PV-1</name>
    <dbReference type="NCBI Taxonomy" id="314345"/>
    <lineage>
        <taxon>Bacteria</taxon>
        <taxon>Pseudomonadati</taxon>
        <taxon>Pseudomonadota</taxon>
        <taxon>Candidatius Mariprofundia</taxon>
        <taxon>Mariprofundales</taxon>
        <taxon>Mariprofundaceae</taxon>
        <taxon>Mariprofundus</taxon>
    </lineage>
</organism>
<dbReference type="OrthoDB" id="9809852at2"/>
<dbReference type="GO" id="GO:0006281">
    <property type="term" value="P:DNA repair"/>
    <property type="evidence" value="ECO:0007669"/>
    <property type="project" value="InterPro"/>
</dbReference>
<proteinExistence type="inferred from homology"/>
<dbReference type="InterPro" id="IPR038763">
    <property type="entry name" value="DHH_sf"/>
</dbReference>
<dbReference type="eggNOG" id="COG0608">
    <property type="taxonomic scope" value="Bacteria"/>
</dbReference>
<evidence type="ECO:0000256" key="4">
    <source>
        <dbReference type="ARBA" id="ARBA00022801"/>
    </source>
</evidence>
<feature type="domain" description="DHHA1" evidence="7">
    <location>
        <begin position="348"/>
        <end position="441"/>
    </location>
</feature>
<name>Q0F3M9_9PROT</name>
<keyword evidence="10" id="KW-1185">Reference proteome</keyword>
<dbReference type="InterPro" id="IPR041122">
    <property type="entry name" value="RecJ_OB"/>
</dbReference>
<dbReference type="GO" id="GO:0003676">
    <property type="term" value="F:nucleic acid binding"/>
    <property type="evidence" value="ECO:0007669"/>
    <property type="project" value="InterPro"/>
</dbReference>
<feature type="domain" description="DDH" evidence="6">
    <location>
        <begin position="81"/>
        <end position="214"/>
    </location>
</feature>
<comment type="caution">
    <text evidence="9">The sequence shown here is derived from an EMBL/GenBank/DDBJ whole genome shotgun (WGS) entry which is preliminary data.</text>
</comment>
<dbReference type="Gene3D" id="3.10.310.30">
    <property type="match status" value="1"/>
</dbReference>
<dbReference type="InterPro" id="IPR003156">
    <property type="entry name" value="DHHA1_dom"/>
</dbReference>
<dbReference type="HOGENOM" id="CLU_009736_5_2_0"/>
<dbReference type="GO" id="GO:0006310">
    <property type="term" value="P:DNA recombination"/>
    <property type="evidence" value="ECO:0007669"/>
    <property type="project" value="InterPro"/>
</dbReference>
<dbReference type="EMBL" id="AATS01000001">
    <property type="protein sequence ID" value="EAU55912.1"/>
    <property type="molecule type" value="Genomic_DNA"/>
</dbReference>
<dbReference type="GO" id="GO:0008409">
    <property type="term" value="F:5'-3' exonuclease activity"/>
    <property type="evidence" value="ECO:0007669"/>
    <property type="project" value="InterPro"/>
</dbReference>
<evidence type="ECO:0000256" key="3">
    <source>
        <dbReference type="ARBA" id="ARBA00022722"/>
    </source>
</evidence>
<comment type="similarity">
    <text evidence="1">Belongs to the RecJ family.</text>
</comment>
<evidence type="ECO:0000256" key="1">
    <source>
        <dbReference type="ARBA" id="ARBA00005915"/>
    </source>
</evidence>
<dbReference type="Pfam" id="PF02272">
    <property type="entry name" value="DHHA1"/>
    <property type="match status" value="1"/>
</dbReference>
<dbReference type="NCBIfam" id="TIGR00644">
    <property type="entry name" value="recJ"/>
    <property type="match status" value="1"/>
</dbReference>
<dbReference type="Proteomes" id="UP000005297">
    <property type="component" value="Unassembled WGS sequence"/>
</dbReference>
<dbReference type="InterPro" id="IPR001667">
    <property type="entry name" value="DDH_dom"/>
</dbReference>
<dbReference type="PANTHER" id="PTHR30255:SF2">
    <property type="entry name" value="SINGLE-STRANDED-DNA-SPECIFIC EXONUCLEASE RECJ"/>
    <property type="match status" value="1"/>
</dbReference>
<dbReference type="PANTHER" id="PTHR30255">
    <property type="entry name" value="SINGLE-STRANDED-DNA-SPECIFIC EXONUCLEASE RECJ"/>
    <property type="match status" value="1"/>
</dbReference>
<sequence>MSMSLPEQRTAKGRLLQWRNGPLAAADPLAAWQGLLDARGLTESDDFFSPRLADLPDPFAMKDMDKAATRLARAIGNGEAIHIFGDFDADGVNGTAILVEALRAAGATVTFSIPHRADDGHGVGVESVRQVVAESACRMGLSVDTGTTCFDACDEAARLGFDLIISDHHLPEATLPAAFALLNPARSDCGFAERALCGTGVAFFLLMAVWKKLTDQGNRPAYDLRALLDRVAVATVADVMDLVGVNRILVAHGLQRLNSAPSIGMAALMQVARVNKTVTAETIGFHLAPRINAAGRMQHGEAAMRLLSTSDAGEALRLAEQLDETNKQRRKVEVEVFKQAEEKLADTDVLAVYDERWHAGVVGLAAGRLARKHGRPAAVGFVTPEGDIRVSLRGMNGFHIGALLNDCSDHLAGFGGHAGAGGGTITAGNWAAFHAAFAAAVARQAEGVSDHLVQQVDGVLEAGAMHFGLAERLARFEPFGRANPPSLWLLRDIQIAERRNLKGNVVRLKLTDGSRWLDGIVFGAGAMNGVIEQGMTVSLIGQLQKDDYRGGQAIQFVIEDAIAPA</sequence>
<dbReference type="STRING" id="314344.AL013_03920"/>
<dbReference type="FunCoup" id="Q0F3M9">
    <property type="interactions" value="417"/>
</dbReference>
<accession>Q0F3M9</accession>
<evidence type="ECO:0000313" key="10">
    <source>
        <dbReference type="Proteomes" id="UP000005297"/>
    </source>
</evidence>